<organism evidence="3 4">
    <name type="scientific">Gossypium stocksii</name>
    <dbReference type="NCBI Taxonomy" id="47602"/>
    <lineage>
        <taxon>Eukaryota</taxon>
        <taxon>Viridiplantae</taxon>
        <taxon>Streptophyta</taxon>
        <taxon>Embryophyta</taxon>
        <taxon>Tracheophyta</taxon>
        <taxon>Spermatophyta</taxon>
        <taxon>Magnoliopsida</taxon>
        <taxon>eudicotyledons</taxon>
        <taxon>Gunneridae</taxon>
        <taxon>Pentapetalae</taxon>
        <taxon>rosids</taxon>
        <taxon>malvids</taxon>
        <taxon>Malvales</taxon>
        <taxon>Malvaceae</taxon>
        <taxon>Malvoideae</taxon>
        <taxon>Gossypium</taxon>
    </lineage>
</organism>
<dbReference type="Proteomes" id="UP000828251">
    <property type="component" value="Unassembled WGS sequence"/>
</dbReference>
<protein>
    <recommendedName>
        <fullName evidence="2">CCHC-type domain-containing protein</fullName>
    </recommendedName>
</protein>
<feature type="domain" description="CCHC-type" evidence="2">
    <location>
        <begin position="91"/>
        <end position="104"/>
    </location>
</feature>
<name>A0A9D4ADX0_9ROSI</name>
<evidence type="ECO:0000256" key="1">
    <source>
        <dbReference type="PROSITE-ProRule" id="PRU00047"/>
    </source>
</evidence>
<dbReference type="OrthoDB" id="1745446at2759"/>
<evidence type="ECO:0000313" key="4">
    <source>
        <dbReference type="Proteomes" id="UP000828251"/>
    </source>
</evidence>
<keyword evidence="1" id="KW-0862">Zinc</keyword>
<dbReference type="InterPro" id="IPR001878">
    <property type="entry name" value="Znf_CCHC"/>
</dbReference>
<keyword evidence="1" id="KW-0863">Zinc-finger</keyword>
<keyword evidence="1" id="KW-0479">Metal-binding</keyword>
<dbReference type="AlphaFoldDB" id="A0A9D4ADX0"/>
<dbReference type="GO" id="GO:0008270">
    <property type="term" value="F:zinc ion binding"/>
    <property type="evidence" value="ECO:0007669"/>
    <property type="project" value="UniProtKB-KW"/>
</dbReference>
<evidence type="ECO:0000313" key="3">
    <source>
        <dbReference type="EMBL" id="KAH1108299.1"/>
    </source>
</evidence>
<comment type="caution">
    <text evidence="3">The sequence shown here is derived from an EMBL/GenBank/DDBJ whole genome shotgun (WGS) entry which is preliminary data.</text>
</comment>
<evidence type="ECO:0000259" key="2">
    <source>
        <dbReference type="PROSITE" id="PS50158"/>
    </source>
</evidence>
<dbReference type="GO" id="GO:0003676">
    <property type="term" value="F:nucleic acid binding"/>
    <property type="evidence" value="ECO:0007669"/>
    <property type="project" value="InterPro"/>
</dbReference>
<proteinExistence type="predicted"/>
<reference evidence="3 4" key="1">
    <citation type="journal article" date="2021" name="Plant Biotechnol. J.">
        <title>Multi-omics assisted identification of the key and species-specific regulatory components of drought-tolerant mechanisms in Gossypium stocksii.</title>
        <authorList>
            <person name="Yu D."/>
            <person name="Ke L."/>
            <person name="Zhang D."/>
            <person name="Wu Y."/>
            <person name="Sun Y."/>
            <person name="Mei J."/>
            <person name="Sun J."/>
            <person name="Sun Y."/>
        </authorList>
    </citation>
    <scope>NUCLEOTIDE SEQUENCE [LARGE SCALE GENOMIC DNA]</scope>
    <source>
        <strain evidence="4">cv. E1</strain>
        <tissue evidence="3">Leaf</tissue>
    </source>
</reference>
<dbReference type="PROSITE" id="PS50158">
    <property type="entry name" value="ZF_CCHC"/>
    <property type="match status" value="1"/>
</dbReference>
<dbReference type="EMBL" id="JAIQCV010000004">
    <property type="protein sequence ID" value="KAH1108299.1"/>
    <property type="molecule type" value="Genomic_DNA"/>
</dbReference>
<sequence length="191" mass="21023">MSVKEYVAKIQNTYALLEASGFVVLEAEKVEIILVGLSLDYDTILMLASFSNESLPLKSFLISGEIRDERCAWWPVIFYGRGRGFRTCLQCQICGRYGHLAQKCYYRFDRDYGSPSAPASNPPLVFSGSADRGSRENGLSEHGWSLSGRSGLVPFGGSGPYVSASMAASIVYPCDASWGVVKWFPHVYSTC</sequence>
<accession>A0A9D4ADX0</accession>
<gene>
    <name evidence="3" type="ORF">J1N35_012067</name>
</gene>
<keyword evidence="4" id="KW-1185">Reference proteome</keyword>